<comment type="caution">
    <text evidence="2">The sequence shown here is derived from an EMBL/GenBank/DDBJ whole genome shotgun (WGS) entry which is preliminary data.</text>
</comment>
<evidence type="ECO:0000313" key="2">
    <source>
        <dbReference type="EMBL" id="GGR21705.1"/>
    </source>
</evidence>
<dbReference type="InterPro" id="IPR003607">
    <property type="entry name" value="HD/PDEase_dom"/>
</dbReference>
<dbReference type="Pfam" id="PF01966">
    <property type="entry name" value="HD"/>
    <property type="match status" value="1"/>
</dbReference>
<reference evidence="2" key="2">
    <citation type="submission" date="2020-09" db="EMBL/GenBank/DDBJ databases">
        <authorList>
            <person name="Sun Q."/>
            <person name="Ohkuma M."/>
        </authorList>
    </citation>
    <scope>NUCLEOTIDE SEQUENCE</scope>
    <source>
        <strain evidence="2">JCM 31311</strain>
    </source>
</reference>
<dbReference type="AlphaFoldDB" id="A0A918CGC7"/>
<dbReference type="InterPro" id="IPR006674">
    <property type="entry name" value="HD_domain"/>
</dbReference>
<dbReference type="EMBL" id="BMQL01000027">
    <property type="protein sequence ID" value="GGR21705.1"/>
    <property type="molecule type" value="Genomic_DNA"/>
</dbReference>
<protein>
    <submittedName>
        <fullName evidence="2">Metal-dependent phosphohydrolase</fullName>
    </submittedName>
</protein>
<dbReference type="Proteomes" id="UP000603865">
    <property type="component" value="Unassembled WGS sequence"/>
</dbReference>
<dbReference type="SUPFAM" id="SSF109604">
    <property type="entry name" value="HD-domain/PDEase-like"/>
    <property type="match status" value="1"/>
</dbReference>
<proteinExistence type="predicted"/>
<feature type="domain" description="HD/PDEase" evidence="1">
    <location>
        <begin position="25"/>
        <end position="156"/>
    </location>
</feature>
<keyword evidence="3" id="KW-1185">Reference proteome</keyword>
<name>A0A918CGC7_9DEIO</name>
<organism evidence="2 3">
    <name type="scientific">Deinococcus ruber</name>
    <dbReference type="NCBI Taxonomy" id="1848197"/>
    <lineage>
        <taxon>Bacteria</taxon>
        <taxon>Thermotogati</taxon>
        <taxon>Deinococcota</taxon>
        <taxon>Deinococci</taxon>
        <taxon>Deinococcales</taxon>
        <taxon>Deinococcaceae</taxon>
        <taxon>Deinococcus</taxon>
    </lineage>
</organism>
<sequence>MLPTRPTLPMRQQAEALLLEAEALNPGPWAAHSRFVAQAAAAIATEHPDLDPQRAFVLGLLHDLGRRTGPNRDRHILDGYDALSALGHHDAAHIALTHSFPRQRMDDLLGAWDGTAQEWERLETLLAGVSYTEEDRLIQLCDMLALPQGCCILEQRLVDIARRYGLPPQTPAKWGACFALKAHFDAATGGNIYRLLPGIVETVLG</sequence>
<reference evidence="2" key="1">
    <citation type="journal article" date="2014" name="Int. J. Syst. Evol. Microbiol.">
        <title>Complete genome sequence of Corynebacterium casei LMG S-19264T (=DSM 44701T), isolated from a smear-ripened cheese.</title>
        <authorList>
            <consortium name="US DOE Joint Genome Institute (JGI-PGF)"/>
            <person name="Walter F."/>
            <person name="Albersmeier A."/>
            <person name="Kalinowski J."/>
            <person name="Ruckert C."/>
        </authorList>
    </citation>
    <scope>NUCLEOTIDE SEQUENCE</scope>
    <source>
        <strain evidence="2">JCM 31311</strain>
    </source>
</reference>
<evidence type="ECO:0000259" key="1">
    <source>
        <dbReference type="SMART" id="SM00471"/>
    </source>
</evidence>
<gene>
    <name evidence="2" type="ORF">GCM10008957_37470</name>
</gene>
<dbReference type="SMART" id="SM00471">
    <property type="entry name" value="HDc"/>
    <property type="match status" value="1"/>
</dbReference>
<accession>A0A918CGC7</accession>
<dbReference type="Gene3D" id="1.10.3210.10">
    <property type="entry name" value="Hypothetical protein af1432"/>
    <property type="match status" value="1"/>
</dbReference>
<dbReference type="RefSeq" id="WP_189092035.1">
    <property type="nucleotide sequence ID" value="NZ_BMQL01000027.1"/>
</dbReference>
<evidence type="ECO:0000313" key="3">
    <source>
        <dbReference type="Proteomes" id="UP000603865"/>
    </source>
</evidence>